<dbReference type="InterPro" id="IPR012910">
    <property type="entry name" value="Plug_dom"/>
</dbReference>
<dbReference type="InterPro" id="IPR037066">
    <property type="entry name" value="Plug_dom_sf"/>
</dbReference>
<dbReference type="Pfam" id="PF07715">
    <property type="entry name" value="Plug"/>
    <property type="match status" value="1"/>
</dbReference>
<dbReference type="InterPro" id="IPR000531">
    <property type="entry name" value="Beta-barrel_TonB"/>
</dbReference>
<dbReference type="PROSITE" id="PS52016">
    <property type="entry name" value="TONB_DEPENDENT_REC_3"/>
    <property type="match status" value="1"/>
</dbReference>
<keyword evidence="13" id="KW-0675">Receptor</keyword>
<accession>A0A6N4DP68</accession>
<dbReference type="CDD" id="cd01347">
    <property type="entry name" value="ligand_gated_channel"/>
    <property type="match status" value="1"/>
</dbReference>
<evidence type="ECO:0000256" key="6">
    <source>
        <dbReference type="ARBA" id="ARBA00023136"/>
    </source>
</evidence>
<comment type="caution">
    <text evidence="13">The sequence shown here is derived from an EMBL/GenBank/DDBJ whole genome shotgun (WGS) entry which is preliminary data.</text>
</comment>
<dbReference type="InterPro" id="IPR036942">
    <property type="entry name" value="Beta-barrel_TonB_sf"/>
</dbReference>
<dbReference type="EMBL" id="PQCO01000274">
    <property type="protein sequence ID" value="PUD99026.1"/>
    <property type="molecule type" value="Genomic_DNA"/>
</dbReference>
<evidence type="ECO:0000259" key="11">
    <source>
        <dbReference type="Pfam" id="PF00593"/>
    </source>
</evidence>
<evidence type="ECO:0000256" key="1">
    <source>
        <dbReference type="ARBA" id="ARBA00004571"/>
    </source>
</evidence>
<dbReference type="InterPro" id="IPR039426">
    <property type="entry name" value="TonB-dep_rcpt-like"/>
</dbReference>
<dbReference type="GO" id="GO:0044718">
    <property type="term" value="P:siderophore transmembrane transport"/>
    <property type="evidence" value="ECO:0007669"/>
    <property type="project" value="TreeGrafter"/>
</dbReference>
<gene>
    <name evidence="13" type="ORF">C3L24_11640</name>
</gene>
<dbReference type="Gene3D" id="2.40.170.20">
    <property type="entry name" value="TonB-dependent receptor, beta-barrel domain"/>
    <property type="match status" value="1"/>
</dbReference>
<evidence type="ECO:0000259" key="12">
    <source>
        <dbReference type="Pfam" id="PF07715"/>
    </source>
</evidence>
<keyword evidence="3 8" id="KW-1134">Transmembrane beta strand</keyword>
<reference evidence="13 14" key="1">
    <citation type="submission" date="2018-01" db="EMBL/GenBank/DDBJ databases">
        <title>Novel co-symbiosis in the lucinid bivalve Phacoides pectinatus.</title>
        <authorList>
            <person name="Lim S.J."/>
            <person name="Davis B.G."/>
            <person name="Gill D.E."/>
            <person name="Engel A.S."/>
            <person name="Anderson L.C."/>
            <person name="Campbell B.J."/>
        </authorList>
    </citation>
    <scope>NUCLEOTIDE SEQUENCE [LARGE SCALE GENOMIC DNA]</scope>
    <source>
        <strain evidence="13">N3_P5</strain>
    </source>
</reference>
<evidence type="ECO:0000313" key="13">
    <source>
        <dbReference type="EMBL" id="PUD99026.1"/>
    </source>
</evidence>
<evidence type="ECO:0000256" key="2">
    <source>
        <dbReference type="ARBA" id="ARBA00022448"/>
    </source>
</evidence>
<comment type="similarity">
    <text evidence="8 9">Belongs to the TonB-dependent receptor family.</text>
</comment>
<dbReference type="SUPFAM" id="SSF56935">
    <property type="entry name" value="Porins"/>
    <property type="match status" value="1"/>
</dbReference>
<keyword evidence="4 8" id="KW-0812">Transmembrane</keyword>
<sequence length="638" mass="70674">MQNRSIPLAALCAVLSVSVQAEERASLAPILVTASHQTHRDVDAPYASEVHTAQRIRASGATTLYDYLDKQTSLSVANYFGNRFTPLVDMRGFGSGTGFQNIVISLNGRRLNNIDSAPQLLGAIPLASIERIEITKGGGSVAHGDGATAGTIQIHTAPERRAEAALSVGNFGVRQRDLLLGGGGERFDFSLTASDYRLGGFADADIAGRRDTADGDSRAARLALYPTDWLELALGLDSSRIDTFYPGPLSAAEFAADPAQNSGNAYTGQAFDTDTWSFDLGADLGPELRLDWGHSREDKRSHFTTGWISIYDYDYTSDRLSLGYTRDGLSLSAGLDQFDGVRIGSSSRTSKRNRGLFIEADYRLGDTRYSAGARRERVEYRYRPSIGSTQAGSHELSAWNLGLNHRIDERLSLFGNLNTAFQAPDIDRFFLWGGAFNAFIDPARATTLNVGANLTLPEDKLQVTLFHTRMRDEIYMDPVTYSNTNIDRSHKYGLELQETHRFSDTLSARLNYNYTRAIIDREQSGAGAYDGKELPGVSRHSVNLGLDYQAGPRSRISLSHTYRSGSYASEDFANRFSQRQPAYHSTDLAYRYRLDEHFELTARVENLFEEPYGIWVHDDVIYPVSFTRNWSLGIRASL</sequence>
<evidence type="ECO:0000256" key="10">
    <source>
        <dbReference type="SAM" id="SignalP"/>
    </source>
</evidence>
<comment type="subcellular location">
    <subcellularLocation>
        <location evidence="1 8">Cell outer membrane</location>
        <topology evidence="1 8">Multi-pass membrane protein</topology>
    </subcellularLocation>
</comment>
<evidence type="ECO:0000313" key="14">
    <source>
        <dbReference type="Proteomes" id="UP000250928"/>
    </source>
</evidence>
<evidence type="ECO:0000256" key="9">
    <source>
        <dbReference type="RuleBase" id="RU003357"/>
    </source>
</evidence>
<feature type="domain" description="TonB-dependent receptor plug" evidence="12">
    <location>
        <begin position="43"/>
        <end position="151"/>
    </location>
</feature>
<dbReference type="GO" id="GO:0009279">
    <property type="term" value="C:cell outer membrane"/>
    <property type="evidence" value="ECO:0007669"/>
    <property type="project" value="UniProtKB-SubCell"/>
</dbReference>
<keyword evidence="5 9" id="KW-0798">TonB box</keyword>
<evidence type="ECO:0000256" key="4">
    <source>
        <dbReference type="ARBA" id="ARBA00022692"/>
    </source>
</evidence>
<organism evidence="13 14">
    <name type="scientific">Candidatus Sedimenticola endophacoides</name>
    <dbReference type="NCBI Taxonomy" id="2548426"/>
    <lineage>
        <taxon>Bacteria</taxon>
        <taxon>Pseudomonadati</taxon>
        <taxon>Pseudomonadota</taxon>
        <taxon>Gammaproteobacteria</taxon>
        <taxon>Chromatiales</taxon>
        <taxon>Sedimenticolaceae</taxon>
        <taxon>Sedimenticola</taxon>
    </lineage>
</organism>
<keyword evidence="2 8" id="KW-0813">Transport</keyword>
<dbReference type="PANTHER" id="PTHR30069">
    <property type="entry name" value="TONB-DEPENDENT OUTER MEMBRANE RECEPTOR"/>
    <property type="match status" value="1"/>
</dbReference>
<feature type="chain" id="PRO_5026896862" evidence="10">
    <location>
        <begin position="22"/>
        <end position="638"/>
    </location>
</feature>
<evidence type="ECO:0000256" key="5">
    <source>
        <dbReference type="ARBA" id="ARBA00023077"/>
    </source>
</evidence>
<dbReference type="PANTHER" id="PTHR30069:SF27">
    <property type="entry name" value="BLL4766 PROTEIN"/>
    <property type="match status" value="1"/>
</dbReference>
<dbReference type="Gene3D" id="2.170.130.10">
    <property type="entry name" value="TonB-dependent receptor, plug domain"/>
    <property type="match status" value="1"/>
</dbReference>
<keyword evidence="6 8" id="KW-0472">Membrane</keyword>
<feature type="signal peptide" evidence="10">
    <location>
        <begin position="1"/>
        <end position="21"/>
    </location>
</feature>
<evidence type="ECO:0000256" key="7">
    <source>
        <dbReference type="ARBA" id="ARBA00023237"/>
    </source>
</evidence>
<evidence type="ECO:0000256" key="8">
    <source>
        <dbReference type="PROSITE-ProRule" id="PRU01360"/>
    </source>
</evidence>
<protein>
    <submittedName>
        <fullName evidence="13">TonB-dependent receptor</fullName>
    </submittedName>
</protein>
<evidence type="ECO:0000256" key="3">
    <source>
        <dbReference type="ARBA" id="ARBA00022452"/>
    </source>
</evidence>
<dbReference type="Proteomes" id="UP000250928">
    <property type="component" value="Unassembled WGS sequence"/>
</dbReference>
<name>A0A6N4DP68_9GAMM</name>
<keyword evidence="10" id="KW-0732">Signal</keyword>
<dbReference type="GO" id="GO:0015344">
    <property type="term" value="F:siderophore uptake transmembrane transporter activity"/>
    <property type="evidence" value="ECO:0007669"/>
    <property type="project" value="TreeGrafter"/>
</dbReference>
<proteinExistence type="inferred from homology"/>
<feature type="domain" description="TonB-dependent receptor-like beta-barrel" evidence="11">
    <location>
        <begin position="185"/>
        <end position="607"/>
    </location>
</feature>
<keyword evidence="7 8" id="KW-0998">Cell outer membrane</keyword>
<dbReference type="Pfam" id="PF00593">
    <property type="entry name" value="TonB_dep_Rec_b-barrel"/>
    <property type="match status" value="1"/>
</dbReference>
<dbReference type="AlphaFoldDB" id="A0A6N4DP68"/>